<organism evidence="2 3">
    <name type="scientific">Lepidopterella palustris CBS 459.81</name>
    <dbReference type="NCBI Taxonomy" id="1314670"/>
    <lineage>
        <taxon>Eukaryota</taxon>
        <taxon>Fungi</taxon>
        <taxon>Dikarya</taxon>
        <taxon>Ascomycota</taxon>
        <taxon>Pezizomycotina</taxon>
        <taxon>Dothideomycetes</taxon>
        <taxon>Pleosporomycetidae</taxon>
        <taxon>Mytilinidiales</taxon>
        <taxon>Argynnaceae</taxon>
        <taxon>Lepidopterella</taxon>
    </lineage>
</organism>
<keyword evidence="3" id="KW-1185">Reference proteome</keyword>
<proteinExistence type="predicted"/>
<evidence type="ECO:0000313" key="3">
    <source>
        <dbReference type="Proteomes" id="UP000250266"/>
    </source>
</evidence>
<accession>A0A8E2JKH1</accession>
<feature type="domain" description="Heterokaryon incompatibility" evidence="1">
    <location>
        <begin position="23"/>
        <end position="108"/>
    </location>
</feature>
<dbReference type="Pfam" id="PF06985">
    <property type="entry name" value="HET"/>
    <property type="match status" value="1"/>
</dbReference>
<dbReference type="PANTHER" id="PTHR10622:SF10">
    <property type="entry name" value="HET DOMAIN-CONTAINING PROTEIN"/>
    <property type="match status" value="1"/>
</dbReference>
<evidence type="ECO:0000259" key="1">
    <source>
        <dbReference type="Pfam" id="PF06985"/>
    </source>
</evidence>
<dbReference type="AlphaFoldDB" id="A0A8E2JKH1"/>
<dbReference type="OrthoDB" id="20872at2759"/>
<sequence length="255" mass="29654">MRLLNVETYKLEFFQNAAEAPPYAILSHRWQEEEVLFEDIQDQPENEEKGWPKVLGCCKNAQVHGVHYVWIDTCCIDQKSSSELSESINSMFSWYQDAKYCIAYLFDVKKSIHEPEGQDQFFFSDWFRRGWTLQELIAPKAVTFYRSDWYLLGLRYNLRGQISAITNIDESVLCHGGLERLSTFSVAAKLAWAAKRQTTRPEDRAYSLMGLFGVNMPTLYGEGEAAAFFRLQIGIFEYSSDQSMLAWQIRQVDHF</sequence>
<dbReference type="InterPro" id="IPR010730">
    <property type="entry name" value="HET"/>
</dbReference>
<dbReference type="EMBL" id="KV744814">
    <property type="protein sequence ID" value="OCK85758.1"/>
    <property type="molecule type" value="Genomic_DNA"/>
</dbReference>
<reference evidence="2 3" key="1">
    <citation type="journal article" date="2016" name="Nat. Commun.">
        <title>Ectomycorrhizal ecology is imprinted in the genome of the dominant symbiotic fungus Cenococcum geophilum.</title>
        <authorList>
            <consortium name="DOE Joint Genome Institute"/>
            <person name="Peter M."/>
            <person name="Kohler A."/>
            <person name="Ohm R.A."/>
            <person name="Kuo A."/>
            <person name="Krutzmann J."/>
            <person name="Morin E."/>
            <person name="Arend M."/>
            <person name="Barry K.W."/>
            <person name="Binder M."/>
            <person name="Choi C."/>
            <person name="Clum A."/>
            <person name="Copeland A."/>
            <person name="Grisel N."/>
            <person name="Haridas S."/>
            <person name="Kipfer T."/>
            <person name="LaButti K."/>
            <person name="Lindquist E."/>
            <person name="Lipzen A."/>
            <person name="Maire R."/>
            <person name="Meier B."/>
            <person name="Mihaltcheva S."/>
            <person name="Molinier V."/>
            <person name="Murat C."/>
            <person name="Poggeler S."/>
            <person name="Quandt C.A."/>
            <person name="Sperisen C."/>
            <person name="Tritt A."/>
            <person name="Tisserant E."/>
            <person name="Crous P.W."/>
            <person name="Henrissat B."/>
            <person name="Nehls U."/>
            <person name="Egli S."/>
            <person name="Spatafora J.W."/>
            <person name="Grigoriev I.V."/>
            <person name="Martin F.M."/>
        </authorList>
    </citation>
    <scope>NUCLEOTIDE SEQUENCE [LARGE SCALE GENOMIC DNA]</scope>
    <source>
        <strain evidence="2 3">CBS 459.81</strain>
    </source>
</reference>
<name>A0A8E2JKH1_9PEZI</name>
<evidence type="ECO:0000313" key="2">
    <source>
        <dbReference type="EMBL" id="OCK85758.1"/>
    </source>
</evidence>
<protein>
    <submittedName>
        <fullName evidence="2">HET-domain-containing protein</fullName>
    </submittedName>
</protein>
<gene>
    <name evidence="2" type="ORF">K432DRAFT_448399</name>
</gene>
<dbReference type="Proteomes" id="UP000250266">
    <property type="component" value="Unassembled WGS sequence"/>
</dbReference>
<dbReference type="PANTHER" id="PTHR10622">
    <property type="entry name" value="HET DOMAIN-CONTAINING PROTEIN"/>
    <property type="match status" value="1"/>
</dbReference>